<sequence length="99" mass="11271">MFTVTVNEEILAKLRSMLEDEDEGTCVRLREYTLGGGCRSRIVLGLAMEEMDGDEDESVQVEDVTFIADGDFLLRYGRKFALGFNEEKQVEVRALEEQN</sequence>
<dbReference type="AlphaFoldDB" id="A0A921DQV3"/>
<reference evidence="1" key="2">
    <citation type="submission" date="2021-09" db="EMBL/GenBank/DDBJ databases">
        <authorList>
            <person name="Gilroy R."/>
        </authorList>
    </citation>
    <scope>NUCLEOTIDE SEQUENCE</scope>
    <source>
        <strain evidence="1">ChiGjej2B2-19336</strain>
    </source>
</reference>
<reference evidence="1" key="1">
    <citation type="journal article" date="2021" name="PeerJ">
        <title>Extensive microbial diversity within the chicken gut microbiome revealed by metagenomics and culture.</title>
        <authorList>
            <person name="Gilroy R."/>
            <person name="Ravi A."/>
            <person name="Getino M."/>
            <person name="Pursley I."/>
            <person name="Horton D.L."/>
            <person name="Alikhan N.F."/>
            <person name="Baker D."/>
            <person name="Gharbi K."/>
            <person name="Hall N."/>
            <person name="Watson M."/>
            <person name="Adriaenssens E.M."/>
            <person name="Foster-Nyarko E."/>
            <person name="Jarju S."/>
            <person name="Secka A."/>
            <person name="Antonio M."/>
            <person name="Oren A."/>
            <person name="Chaudhuri R.R."/>
            <person name="La Ragione R."/>
            <person name="Hildebrand F."/>
            <person name="Pallen M.J."/>
        </authorList>
    </citation>
    <scope>NUCLEOTIDE SEQUENCE</scope>
    <source>
        <strain evidence="1">ChiGjej2B2-19336</strain>
    </source>
</reference>
<proteinExistence type="predicted"/>
<evidence type="ECO:0000313" key="2">
    <source>
        <dbReference type="Proteomes" id="UP000698963"/>
    </source>
</evidence>
<accession>A0A921DQV3</accession>
<organism evidence="1 2">
    <name type="scientific">Mailhella massiliensis</name>
    <dbReference type="NCBI Taxonomy" id="1903261"/>
    <lineage>
        <taxon>Bacteria</taxon>
        <taxon>Pseudomonadati</taxon>
        <taxon>Thermodesulfobacteriota</taxon>
        <taxon>Desulfovibrionia</taxon>
        <taxon>Desulfovibrionales</taxon>
        <taxon>Desulfovibrionaceae</taxon>
        <taxon>Mailhella</taxon>
    </lineage>
</organism>
<dbReference type="Proteomes" id="UP000698963">
    <property type="component" value="Unassembled WGS sequence"/>
</dbReference>
<gene>
    <name evidence="1" type="ORF">K8W16_04825</name>
</gene>
<dbReference type="NCBIfam" id="NF033940">
    <property type="entry name" value="ErpA_rel"/>
    <property type="match status" value="1"/>
</dbReference>
<protein>
    <submittedName>
        <fullName evidence="1">ErpA-related iron-sulfur cluster insertion protein</fullName>
    </submittedName>
</protein>
<dbReference type="EMBL" id="DYZA01000090">
    <property type="protein sequence ID" value="HJD96950.1"/>
    <property type="molecule type" value="Genomic_DNA"/>
</dbReference>
<name>A0A921DQV3_9BACT</name>
<comment type="caution">
    <text evidence="1">The sequence shown here is derived from an EMBL/GenBank/DDBJ whole genome shotgun (WGS) entry which is preliminary data.</text>
</comment>
<dbReference type="RefSeq" id="WP_304121604.1">
    <property type="nucleotide sequence ID" value="NZ_DYZA01000090.1"/>
</dbReference>
<evidence type="ECO:0000313" key="1">
    <source>
        <dbReference type="EMBL" id="HJD96950.1"/>
    </source>
</evidence>